<keyword evidence="3" id="KW-1185">Reference proteome</keyword>
<feature type="transmembrane region" description="Helical" evidence="1">
    <location>
        <begin position="72"/>
        <end position="93"/>
    </location>
</feature>
<keyword evidence="1" id="KW-0472">Membrane</keyword>
<organism evidence="2 3">
    <name type="scientific">Halorhabdus utahensis (strain DSM 12940 / JCM 11049 / AX-2)</name>
    <dbReference type="NCBI Taxonomy" id="519442"/>
    <lineage>
        <taxon>Archaea</taxon>
        <taxon>Methanobacteriati</taxon>
        <taxon>Methanobacteriota</taxon>
        <taxon>Stenosarchaea group</taxon>
        <taxon>Halobacteria</taxon>
        <taxon>Halobacteriales</taxon>
        <taxon>Haloarculaceae</taxon>
        <taxon>Halorhabdus</taxon>
    </lineage>
</organism>
<keyword evidence="1" id="KW-0812">Transmembrane</keyword>
<dbReference type="AlphaFoldDB" id="C7NSW8"/>
<dbReference type="Proteomes" id="UP000002071">
    <property type="component" value="Chromosome"/>
</dbReference>
<reference evidence="2 3" key="1">
    <citation type="journal article" date="2009" name="Stand. Genomic Sci.">
        <title>Complete genome sequence of Halorhabdus utahensis type strain (AX-2).</title>
        <authorList>
            <person name="Anderson I."/>
            <person name="Tindall B.J."/>
            <person name="Pomrenke H."/>
            <person name="Goker M."/>
            <person name="Lapidus A."/>
            <person name="Nolan M."/>
            <person name="Copeland A."/>
            <person name="Glavina Del Rio T."/>
            <person name="Chen F."/>
            <person name="Tice H."/>
            <person name="Cheng J.F."/>
            <person name="Lucas S."/>
            <person name="Chertkov O."/>
            <person name="Bruce D."/>
            <person name="Brettin T."/>
            <person name="Detter J.C."/>
            <person name="Han C."/>
            <person name="Goodwin L."/>
            <person name="Land M."/>
            <person name="Hauser L."/>
            <person name="Chang Y.J."/>
            <person name="Jeffries C.D."/>
            <person name="Pitluck S."/>
            <person name="Pati A."/>
            <person name="Mavromatis K."/>
            <person name="Ivanova N."/>
            <person name="Ovchinnikova G."/>
            <person name="Chen A."/>
            <person name="Palaniappan K."/>
            <person name="Chain P."/>
            <person name="Rohde M."/>
            <person name="Bristow J."/>
            <person name="Eisen J.A."/>
            <person name="Markowitz V."/>
            <person name="Hugenholtz P."/>
            <person name="Kyrpides N.C."/>
            <person name="Klenk H.P."/>
        </authorList>
    </citation>
    <scope>NUCLEOTIDE SEQUENCE [LARGE SCALE GENOMIC DNA]</scope>
    <source>
        <strain evidence="3">DSM 12940 / JCM 11049 / AX-2</strain>
    </source>
</reference>
<evidence type="ECO:0000313" key="3">
    <source>
        <dbReference type="Proteomes" id="UP000002071"/>
    </source>
</evidence>
<feature type="transmembrane region" description="Helical" evidence="1">
    <location>
        <begin position="105"/>
        <end position="126"/>
    </location>
</feature>
<dbReference type="OrthoDB" id="342273at2157"/>
<dbReference type="RefSeq" id="WP_015788360.1">
    <property type="nucleotide sequence ID" value="NC_013158.1"/>
</dbReference>
<feature type="transmembrane region" description="Helical" evidence="1">
    <location>
        <begin position="168"/>
        <end position="188"/>
    </location>
</feature>
<feature type="transmembrane region" description="Helical" evidence="1">
    <location>
        <begin position="47"/>
        <end position="66"/>
    </location>
</feature>
<accession>C7NSW8</accession>
<keyword evidence="1" id="KW-1133">Transmembrane helix</keyword>
<name>C7NSW8_HALUD</name>
<evidence type="ECO:0000313" key="2">
    <source>
        <dbReference type="EMBL" id="ACV10779.1"/>
    </source>
</evidence>
<feature type="transmembrane region" description="Helical" evidence="1">
    <location>
        <begin position="6"/>
        <end position="26"/>
    </location>
</feature>
<dbReference type="HOGENOM" id="CLU_1357889_0_0_2"/>
<gene>
    <name evidence="2" type="ordered locus">Huta_0592</name>
</gene>
<dbReference type="GeneID" id="8382859"/>
<proteinExistence type="predicted"/>
<sequence length="201" mass="21574">MSEIARTYSAVFAPEIFVLLCSLCLIGYEWRTSASNSLVGLGKRLGVLGFGWVVAFAIYQGVPHVVGPLPEWGVDATGSAGLAIGMLAIWLGWRIWNWGDIIPEFALLLVAVTIPHLLITPFWDISSHVLYAMTPAGYLLLVDRRFLPLSLVALGMVVARPLADAHTWLQSIGGLALALAFFIALAGVDSRDGSTLALVGE</sequence>
<evidence type="ECO:0008006" key="4">
    <source>
        <dbReference type="Google" id="ProtNLM"/>
    </source>
</evidence>
<dbReference type="eggNOG" id="arCOG10665">
    <property type="taxonomic scope" value="Archaea"/>
</dbReference>
<evidence type="ECO:0000256" key="1">
    <source>
        <dbReference type="SAM" id="Phobius"/>
    </source>
</evidence>
<protein>
    <recommendedName>
        <fullName evidence="4">Phosphoesterase PA-phosphatase related</fullName>
    </recommendedName>
</protein>
<dbReference type="KEGG" id="hut:Huta_0592"/>
<dbReference type="EMBL" id="CP001687">
    <property type="protein sequence ID" value="ACV10779.1"/>
    <property type="molecule type" value="Genomic_DNA"/>
</dbReference>